<dbReference type="Pfam" id="PF13879">
    <property type="entry name" value="Hmw_CFAP97"/>
    <property type="match status" value="1"/>
</dbReference>
<reference evidence="4" key="2">
    <citation type="journal article" date="2007" name="PLoS Biol.">
        <title>Survey sequencing and comparative analysis of the elephant shark (Callorhinchus milii) genome.</title>
        <authorList>
            <person name="Venkatesh B."/>
            <person name="Kirkness E.F."/>
            <person name="Loh Y.H."/>
            <person name="Halpern A.L."/>
            <person name="Lee A.P."/>
            <person name="Johnson J."/>
            <person name="Dandona N."/>
            <person name="Viswanathan L.D."/>
            <person name="Tay A."/>
            <person name="Venter J.C."/>
            <person name="Strausberg R.L."/>
            <person name="Brenner S."/>
        </authorList>
    </citation>
    <scope>NUCLEOTIDE SEQUENCE [LARGE SCALE GENOMIC DNA]</scope>
</reference>
<evidence type="ECO:0000256" key="2">
    <source>
        <dbReference type="SAM" id="MobiDB-lite"/>
    </source>
</evidence>
<gene>
    <name evidence="3" type="primary">LOC103177561</name>
</gene>
<dbReference type="STRING" id="7868.ENSCMIP00000032749"/>
<proteinExistence type="inferred from homology"/>
<comment type="similarity">
    <text evidence="1">Belongs to the CFAP97 family.</text>
</comment>
<dbReference type="Ensembl" id="ENSCMIT00000033253.1">
    <property type="protein sequence ID" value="ENSCMIP00000032749.1"/>
    <property type="gene ID" value="ENSCMIG00000014009.1"/>
</dbReference>
<dbReference type="OrthoDB" id="2163395at2759"/>
<dbReference type="InParanoid" id="A0A4W3IQN4"/>
<dbReference type="InterPro" id="IPR038792">
    <property type="entry name" value="CFAP97D1/2"/>
</dbReference>
<reference evidence="4" key="1">
    <citation type="journal article" date="2006" name="Science">
        <title>Ancient noncoding elements conserved in the human genome.</title>
        <authorList>
            <person name="Venkatesh B."/>
            <person name="Kirkness E.F."/>
            <person name="Loh Y.H."/>
            <person name="Halpern A.L."/>
            <person name="Lee A.P."/>
            <person name="Johnson J."/>
            <person name="Dandona N."/>
            <person name="Viswanathan L.D."/>
            <person name="Tay A."/>
            <person name="Venter J.C."/>
            <person name="Strausberg R.L."/>
            <person name="Brenner S."/>
        </authorList>
    </citation>
    <scope>NUCLEOTIDE SEQUENCE [LARGE SCALE GENOMIC DNA]</scope>
</reference>
<feature type="region of interest" description="Disordered" evidence="2">
    <location>
        <begin position="155"/>
        <end position="206"/>
    </location>
</feature>
<dbReference type="PANTHER" id="PTHR33768:SF7">
    <property type="entry name" value="CFAP97 DOMAIN CONTAINING 2"/>
    <property type="match status" value="1"/>
</dbReference>
<evidence type="ECO:0008006" key="5">
    <source>
        <dbReference type="Google" id="ProtNLM"/>
    </source>
</evidence>
<dbReference type="GeneID" id="103177561"/>
<dbReference type="AlphaFoldDB" id="A0A4W3IQN4"/>
<name>A0A4W3IQN4_CALMI</name>
<dbReference type="GeneTree" id="ENSGT00940000164099"/>
<sequence>MHRAYQPILPSGSKYLQQKWDRAYYEEHRRKVQSAKPIIHTQSPETYPHLHLRLKKLKLQEDRLSTIERDNQLLLTKIAGIMRTTGRVDNKNEYTSKSLNKEKHQKELLRVSRENKAILERIRHCEPQYNHLKWHEERHEAEKYMDNIARYPRGYSSAENTKSKSKRSRTALAKEPNKGTNQEKNGPEKKTKENTDNAGHGSNESN</sequence>
<reference evidence="3" key="4">
    <citation type="submission" date="2025-08" db="UniProtKB">
        <authorList>
            <consortium name="Ensembl"/>
        </authorList>
    </citation>
    <scope>IDENTIFICATION</scope>
</reference>
<dbReference type="KEGG" id="cmk:103177561"/>
<dbReference type="Proteomes" id="UP000314986">
    <property type="component" value="Unassembled WGS sequence"/>
</dbReference>
<organism evidence="3 4">
    <name type="scientific">Callorhinchus milii</name>
    <name type="common">Ghost shark</name>
    <dbReference type="NCBI Taxonomy" id="7868"/>
    <lineage>
        <taxon>Eukaryota</taxon>
        <taxon>Metazoa</taxon>
        <taxon>Chordata</taxon>
        <taxon>Craniata</taxon>
        <taxon>Vertebrata</taxon>
        <taxon>Chondrichthyes</taxon>
        <taxon>Holocephali</taxon>
        <taxon>Chimaeriformes</taxon>
        <taxon>Callorhinchidae</taxon>
        <taxon>Callorhinchus</taxon>
    </lineage>
</organism>
<evidence type="ECO:0000313" key="4">
    <source>
        <dbReference type="Proteomes" id="UP000314986"/>
    </source>
</evidence>
<keyword evidence="4" id="KW-1185">Reference proteome</keyword>
<protein>
    <recommendedName>
        <fullName evidence="5">Cilia- and flagella-associated protein 97</fullName>
    </recommendedName>
</protein>
<reference evidence="3" key="5">
    <citation type="submission" date="2025-09" db="UniProtKB">
        <authorList>
            <consortium name="Ensembl"/>
        </authorList>
    </citation>
    <scope>IDENTIFICATION</scope>
</reference>
<dbReference type="RefSeq" id="XP_007889975.1">
    <property type="nucleotide sequence ID" value="XM_007891784.2"/>
</dbReference>
<dbReference type="OMA" id="NQENCAI"/>
<feature type="compositionally biased region" description="Basic and acidic residues" evidence="2">
    <location>
        <begin position="185"/>
        <end position="195"/>
    </location>
</feature>
<dbReference type="PANTHER" id="PTHR33768">
    <property type="entry name" value="MIP11318P"/>
    <property type="match status" value="1"/>
</dbReference>
<reference evidence="4" key="3">
    <citation type="journal article" date="2014" name="Nature">
        <title>Elephant shark genome provides unique insights into gnathostome evolution.</title>
        <authorList>
            <consortium name="International Elephant Shark Genome Sequencing Consortium"/>
            <person name="Venkatesh B."/>
            <person name="Lee A.P."/>
            <person name="Ravi V."/>
            <person name="Maurya A.K."/>
            <person name="Lian M.M."/>
            <person name="Swann J.B."/>
            <person name="Ohta Y."/>
            <person name="Flajnik M.F."/>
            <person name="Sutoh Y."/>
            <person name="Kasahara M."/>
            <person name="Hoon S."/>
            <person name="Gangu V."/>
            <person name="Roy S.W."/>
            <person name="Irimia M."/>
            <person name="Korzh V."/>
            <person name="Kondrychyn I."/>
            <person name="Lim Z.W."/>
            <person name="Tay B.H."/>
            <person name="Tohari S."/>
            <person name="Kong K.W."/>
            <person name="Ho S."/>
            <person name="Lorente-Galdos B."/>
            <person name="Quilez J."/>
            <person name="Marques-Bonet T."/>
            <person name="Raney B.J."/>
            <person name="Ingham P.W."/>
            <person name="Tay A."/>
            <person name="Hillier L.W."/>
            <person name="Minx P."/>
            <person name="Boehm T."/>
            <person name="Wilson R.K."/>
            <person name="Brenner S."/>
            <person name="Warren W.C."/>
        </authorList>
    </citation>
    <scope>NUCLEOTIDE SEQUENCE [LARGE SCALE GENOMIC DNA]</scope>
</reference>
<dbReference type="InterPro" id="IPR029488">
    <property type="entry name" value="Hmw/CFAP97"/>
</dbReference>
<evidence type="ECO:0000313" key="3">
    <source>
        <dbReference type="Ensembl" id="ENSCMIP00000032749.1"/>
    </source>
</evidence>
<feature type="compositionally biased region" description="Polar residues" evidence="2">
    <location>
        <begin position="196"/>
        <end position="206"/>
    </location>
</feature>
<evidence type="ECO:0000256" key="1">
    <source>
        <dbReference type="ARBA" id="ARBA00008315"/>
    </source>
</evidence>
<accession>A0A4W3IQN4</accession>